<sequence length="130" mass="14264">MSEHPNAARIREGYEAFGKGDLAVLAELWQPDIVWHEPGNTALSGTYRGTEAVFALFGRIMELTEGSLRGEPLLICADDDYGTALVRLTAHRGDRSLSTLVAHVFRVVDGRTAEFWEGPTDQPALDAFFG</sequence>
<dbReference type="STRING" id="673521.SAMN05660991_00034"/>
<gene>
    <name evidence="2" type="ORF">SAMN05660991_00034</name>
</gene>
<organism evidence="2 3">
    <name type="scientific">Trujillonella endophytica</name>
    <dbReference type="NCBI Taxonomy" id="673521"/>
    <lineage>
        <taxon>Bacteria</taxon>
        <taxon>Bacillati</taxon>
        <taxon>Actinomycetota</taxon>
        <taxon>Actinomycetes</taxon>
        <taxon>Geodermatophilales</taxon>
        <taxon>Geodermatophilaceae</taxon>
        <taxon>Trujillonella</taxon>
    </lineage>
</organism>
<proteinExistence type="predicted"/>
<reference evidence="3" key="1">
    <citation type="submission" date="2016-10" db="EMBL/GenBank/DDBJ databases">
        <authorList>
            <person name="Varghese N."/>
            <person name="Submissions S."/>
        </authorList>
    </citation>
    <scope>NUCLEOTIDE SEQUENCE [LARGE SCALE GENOMIC DNA]</scope>
    <source>
        <strain evidence="3">DSM 45413</strain>
    </source>
</reference>
<dbReference type="EMBL" id="FOEE01000001">
    <property type="protein sequence ID" value="SEO38359.1"/>
    <property type="molecule type" value="Genomic_DNA"/>
</dbReference>
<dbReference type="Pfam" id="PF12680">
    <property type="entry name" value="SnoaL_2"/>
    <property type="match status" value="1"/>
</dbReference>
<dbReference type="AlphaFoldDB" id="A0A1H8P8S7"/>
<evidence type="ECO:0000313" key="2">
    <source>
        <dbReference type="EMBL" id="SEO38359.1"/>
    </source>
</evidence>
<dbReference type="SUPFAM" id="SSF54427">
    <property type="entry name" value="NTF2-like"/>
    <property type="match status" value="1"/>
</dbReference>
<dbReference type="PANTHER" id="PTHR41252:SF1">
    <property type="entry name" value="BLR2505 PROTEIN"/>
    <property type="match status" value="1"/>
</dbReference>
<dbReference type="Proteomes" id="UP000198960">
    <property type="component" value="Unassembled WGS sequence"/>
</dbReference>
<dbReference type="RefSeq" id="WP_091938929.1">
    <property type="nucleotide sequence ID" value="NZ_FOEE01000001.1"/>
</dbReference>
<keyword evidence="3" id="KW-1185">Reference proteome</keyword>
<accession>A0A1H8P8S7</accession>
<dbReference type="InterPro" id="IPR032710">
    <property type="entry name" value="NTF2-like_dom_sf"/>
</dbReference>
<feature type="domain" description="SnoaL-like" evidence="1">
    <location>
        <begin position="11"/>
        <end position="114"/>
    </location>
</feature>
<protein>
    <recommendedName>
        <fullName evidence="1">SnoaL-like domain-containing protein</fullName>
    </recommendedName>
</protein>
<dbReference type="PANTHER" id="PTHR41252">
    <property type="entry name" value="BLR2505 PROTEIN"/>
    <property type="match status" value="1"/>
</dbReference>
<evidence type="ECO:0000313" key="3">
    <source>
        <dbReference type="Proteomes" id="UP000198960"/>
    </source>
</evidence>
<evidence type="ECO:0000259" key="1">
    <source>
        <dbReference type="Pfam" id="PF12680"/>
    </source>
</evidence>
<dbReference type="InterPro" id="IPR037401">
    <property type="entry name" value="SnoaL-like"/>
</dbReference>
<name>A0A1H8P8S7_9ACTN</name>
<dbReference type="Gene3D" id="3.10.450.50">
    <property type="match status" value="1"/>
</dbReference>
<dbReference type="OrthoDB" id="8375282at2"/>